<evidence type="ECO:0000259" key="7">
    <source>
        <dbReference type="Pfam" id="PF21981"/>
    </source>
</evidence>
<dbReference type="PANTHER" id="PTHR33602">
    <property type="entry name" value="REGULATORY PROTEIN RECX FAMILY PROTEIN"/>
    <property type="match status" value="1"/>
</dbReference>
<name>A0ABT9PHI9_9ACTO</name>
<dbReference type="Pfam" id="PF21982">
    <property type="entry name" value="RecX_HTH1"/>
    <property type="match status" value="1"/>
</dbReference>
<evidence type="ECO:0000256" key="2">
    <source>
        <dbReference type="ARBA" id="ARBA00009695"/>
    </source>
</evidence>
<keyword evidence="4 5" id="KW-0963">Cytoplasm</keyword>
<dbReference type="Pfam" id="PF02631">
    <property type="entry name" value="RecX_HTH2"/>
    <property type="match status" value="1"/>
</dbReference>
<dbReference type="InterPro" id="IPR053925">
    <property type="entry name" value="RecX_HTH_3rd"/>
</dbReference>
<evidence type="ECO:0000313" key="9">
    <source>
        <dbReference type="EMBL" id="MDP9832182.1"/>
    </source>
</evidence>
<dbReference type="InterPro" id="IPR036388">
    <property type="entry name" value="WH-like_DNA-bd_sf"/>
</dbReference>
<dbReference type="PANTHER" id="PTHR33602:SF1">
    <property type="entry name" value="REGULATORY PROTEIN RECX FAMILY PROTEIN"/>
    <property type="match status" value="1"/>
</dbReference>
<dbReference type="InterPro" id="IPR053926">
    <property type="entry name" value="RecX_HTH_1st"/>
</dbReference>
<gene>
    <name evidence="5" type="primary">recX</name>
    <name evidence="9" type="ORF">J2S45_000861</name>
</gene>
<evidence type="ECO:0000256" key="3">
    <source>
        <dbReference type="ARBA" id="ARBA00018111"/>
    </source>
</evidence>
<dbReference type="InterPro" id="IPR053924">
    <property type="entry name" value="RecX_HTH_2nd"/>
</dbReference>
<proteinExistence type="inferred from homology"/>
<dbReference type="RefSeq" id="WP_270974240.1">
    <property type="nucleotide sequence ID" value="NZ_CP133407.1"/>
</dbReference>
<evidence type="ECO:0000259" key="6">
    <source>
        <dbReference type="Pfam" id="PF02631"/>
    </source>
</evidence>
<reference evidence="9 10" key="1">
    <citation type="submission" date="2023-07" db="EMBL/GenBank/DDBJ databases">
        <title>Sequencing the genomes of 1000 actinobacteria strains.</title>
        <authorList>
            <person name="Klenk H.-P."/>
        </authorList>
    </citation>
    <scope>NUCLEOTIDE SEQUENCE [LARGE SCALE GENOMIC DNA]</scope>
    <source>
        <strain evidence="9 10">DSM 19515</strain>
    </source>
</reference>
<dbReference type="HAMAP" id="MF_01114">
    <property type="entry name" value="RecX"/>
    <property type="match status" value="1"/>
</dbReference>
<feature type="domain" description="RecX second three-helical" evidence="6">
    <location>
        <begin position="82"/>
        <end position="123"/>
    </location>
</feature>
<dbReference type="EMBL" id="JAUSQL010000001">
    <property type="protein sequence ID" value="MDP9832182.1"/>
    <property type="molecule type" value="Genomic_DNA"/>
</dbReference>
<keyword evidence="10" id="KW-1185">Reference proteome</keyword>
<evidence type="ECO:0000256" key="1">
    <source>
        <dbReference type="ARBA" id="ARBA00004496"/>
    </source>
</evidence>
<organism evidence="9 10">
    <name type="scientific">Trueperella abortisuis</name>
    <dbReference type="NCBI Taxonomy" id="445930"/>
    <lineage>
        <taxon>Bacteria</taxon>
        <taxon>Bacillati</taxon>
        <taxon>Actinomycetota</taxon>
        <taxon>Actinomycetes</taxon>
        <taxon>Actinomycetales</taxon>
        <taxon>Actinomycetaceae</taxon>
        <taxon>Trueperella</taxon>
    </lineage>
</organism>
<comment type="similarity">
    <text evidence="2 5">Belongs to the RecX family.</text>
</comment>
<evidence type="ECO:0000256" key="5">
    <source>
        <dbReference type="HAMAP-Rule" id="MF_01114"/>
    </source>
</evidence>
<sequence length="181" mass="20493">MVDYSDNPRPRGRGDYAKRRAARAAARSEEEWHTYARNLCYRLLGAQERSAHQLREAMARNLVPDEIAQATLQAFLEANLVNDERFAEMYVRSKFTGKVTTRRVLTQELRAKGVEGEEAERALAQISEDDELEAAVAFAVKKAAAMAGLEEDKKRRRIYGALGRRGFSPEHIRRAIEAALD</sequence>
<dbReference type="Pfam" id="PF21981">
    <property type="entry name" value="RecX_HTH3"/>
    <property type="match status" value="1"/>
</dbReference>
<accession>A0ABT9PHI9</accession>
<comment type="subcellular location">
    <subcellularLocation>
        <location evidence="1 5">Cytoplasm</location>
    </subcellularLocation>
</comment>
<evidence type="ECO:0000259" key="8">
    <source>
        <dbReference type="Pfam" id="PF21982"/>
    </source>
</evidence>
<comment type="caution">
    <text evidence="9">The sequence shown here is derived from an EMBL/GenBank/DDBJ whole genome shotgun (WGS) entry which is preliminary data.</text>
</comment>
<comment type="function">
    <text evidence="5">Modulates RecA activity.</text>
</comment>
<feature type="domain" description="RecX first three-helical" evidence="8">
    <location>
        <begin position="36"/>
        <end position="73"/>
    </location>
</feature>
<evidence type="ECO:0000313" key="10">
    <source>
        <dbReference type="Proteomes" id="UP001230145"/>
    </source>
</evidence>
<protein>
    <recommendedName>
        <fullName evidence="3 5">Regulatory protein RecX</fullName>
    </recommendedName>
</protein>
<dbReference type="Proteomes" id="UP001230145">
    <property type="component" value="Unassembled WGS sequence"/>
</dbReference>
<dbReference type="InterPro" id="IPR003783">
    <property type="entry name" value="Regulatory_RecX"/>
</dbReference>
<evidence type="ECO:0000256" key="4">
    <source>
        <dbReference type="ARBA" id="ARBA00022490"/>
    </source>
</evidence>
<feature type="domain" description="RecX third three-helical" evidence="7">
    <location>
        <begin position="129"/>
        <end position="176"/>
    </location>
</feature>
<dbReference type="Gene3D" id="1.10.10.10">
    <property type="entry name" value="Winged helix-like DNA-binding domain superfamily/Winged helix DNA-binding domain"/>
    <property type="match status" value="2"/>
</dbReference>